<evidence type="ECO:0000313" key="4">
    <source>
        <dbReference type="EMBL" id="CRL37216.1"/>
    </source>
</evidence>
<dbReference type="STRING" id="360807.ERS852392_03223"/>
<sequence>MYFGRLNEQNVEQYIDYLKLAMQQEPDMMTVEEIDEEGIRTRLRDSFYEKSASILAMENNQVVGRIEYHFYGCIQGGYRMAYVNWVYVLPEYRHSGVARKLFAEFEKDCEKHEIHQYYLIRATNENADRFYKKFENVQLDEEPMLRKILKDN</sequence>
<dbReference type="AlphaFoldDB" id="A0A0M6WJY8"/>
<dbReference type="CDD" id="cd04301">
    <property type="entry name" value="NAT_SF"/>
    <property type="match status" value="1"/>
</dbReference>
<dbReference type="Proteomes" id="UP000049828">
    <property type="component" value="Unassembled WGS sequence"/>
</dbReference>
<dbReference type="RefSeq" id="WP_021923195.1">
    <property type="nucleotide sequence ID" value="NZ_CVRS01000067.1"/>
</dbReference>
<dbReference type="Pfam" id="PF00583">
    <property type="entry name" value="Acetyltransf_1"/>
    <property type="match status" value="1"/>
</dbReference>
<protein>
    <recommendedName>
        <fullName evidence="3">N-acetyltransferase domain-containing protein</fullName>
    </recommendedName>
</protein>
<evidence type="ECO:0000256" key="2">
    <source>
        <dbReference type="ARBA" id="ARBA00023315"/>
    </source>
</evidence>
<feature type="domain" description="N-acetyltransferase" evidence="3">
    <location>
        <begin position="1"/>
        <end position="152"/>
    </location>
</feature>
<dbReference type="PROSITE" id="PS51186">
    <property type="entry name" value="GNAT"/>
    <property type="match status" value="1"/>
</dbReference>
<dbReference type="PANTHER" id="PTHR42919">
    <property type="entry name" value="N-ALPHA-ACETYLTRANSFERASE"/>
    <property type="match status" value="1"/>
</dbReference>
<dbReference type="EMBL" id="CVRS01000067">
    <property type="protein sequence ID" value="CRL37216.1"/>
    <property type="molecule type" value="Genomic_DNA"/>
</dbReference>
<accession>A0A0M6WJY8</accession>
<evidence type="ECO:0000259" key="3">
    <source>
        <dbReference type="PROSITE" id="PS51186"/>
    </source>
</evidence>
<dbReference type="OrthoDB" id="118633at2"/>
<gene>
    <name evidence="4" type="ORF">RIL183_03291</name>
</gene>
<keyword evidence="2" id="KW-0012">Acyltransferase</keyword>
<keyword evidence="5" id="KW-1185">Reference proteome</keyword>
<dbReference type="InterPro" id="IPR016181">
    <property type="entry name" value="Acyl_CoA_acyltransferase"/>
</dbReference>
<name>A0A0M6WJY8_9FIRM</name>
<dbReference type="SUPFAM" id="SSF55729">
    <property type="entry name" value="Acyl-CoA N-acyltransferases (Nat)"/>
    <property type="match status" value="1"/>
</dbReference>
<organism evidence="4 5">
    <name type="scientific">Roseburia inulinivorans</name>
    <dbReference type="NCBI Taxonomy" id="360807"/>
    <lineage>
        <taxon>Bacteria</taxon>
        <taxon>Bacillati</taxon>
        <taxon>Bacillota</taxon>
        <taxon>Clostridia</taxon>
        <taxon>Lachnospirales</taxon>
        <taxon>Lachnospiraceae</taxon>
        <taxon>Roseburia</taxon>
    </lineage>
</organism>
<dbReference type="InterPro" id="IPR051556">
    <property type="entry name" value="N-term/lysine_N-AcTrnsfr"/>
</dbReference>
<keyword evidence="1" id="KW-0808">Transferase</keyword>
<evidence type="ECO:0000313" key="5">
    <source>
        <dbReference type="Proteomes" id="UP000049828"/>
    </source>
</evidence>
<proteinExistence type="predicted"/>
<dbReference type="Gene3D" id="3.40.630.30">
    <property type="match status" value="1"/>
</dbReference>
<reference evidence="5" key="1">
    <citation type="submission" date="2015-05" db="EMBL/GenBank/DDBJ databases">
        <authorList>
            <consortium name="Pathogen Informatics"/>
        </authorList>
    </citation>
    <scope>NUCLEOTIDE SEQUENCE [LARGE SCALE GENOMIC DNA]</scope>
    <source>
        <strain evidence="5">L1-83</strain>
    </source>
</reference>
<dbReference type="PANTHER" id="PTHR42919:SF8">
    <property type="entry name" value="N-ALPHA-ACETYLTRANSFERASE 50"/>
    <property type="match status" value="1"/>
</dbReference>
<dbReference type="InterPro" id="IPR000182">
    <property type="entry name" value="GNAT_dom"/>
</dbReference>
<evidence type="ECO:0000256" key="1">
    <source>
        <dbReference type="ARBA" id="ARBA00022679"/>
    </source>
</evidence>
<dbReference type="GO" id="GO:0016747">
    <property type="term" value="F:acyltransferase activity, transferring groups other than amino-acyl groups"/>
    <property type="evidence" value="ECO:0007669"/>
    <property type="project" value="InterPro"/>
</dbReference>